<feature type="compositionally biased region" description="Low complexity" evidence="1">
    <location>
        <begin position="45"/>
        <end position="94"/>
    </location>
</feature>
<evidence type="ECO:0008006" key="5">
    <source>
        <dbReference type="Google" id="ProtNLM"/>
    </source>
</evidence>
<protein>
    <recommendedName>
        <fullName evidence="5">PknH-like extracellular domain-containing protein</fullName>
    </recommendedName>
</protein>
<feature type="region of interest" description="Disordered" evidence="1">
    <location>
        <begin position="29"/>
        <end position="94"/>
    </location>
</feature>
<reference evidence="3 4" key="1">
    <citation type="submission" date="2023-07" db="EMBL/GenBank/DDBJ databases">
        <title>Sequencing the genomes of 1000 actinobacteria strains.</title>
        <authorList>
            <person name="Klenk H.-P."/>
        </authorList>
    </citation>
    <scope>NUCLEOTIDE SEQUENCE [LARGE SCALE GENOMIC DNA]</scope>
    <source>
        <strain evidence="3 4">DSM 19426</strain>
    </source>
</reference>
<keyword evidence="2" id="KW-0732">Signal</keyword>
<dbReference type="Proteomes" id="UP001183648">
    <property type="component" value="Unassembled WGS sequence"/>
</dbReference>
<evidence type="ECO:0000313" key="4">
    <source>
        <dbReference type="Proteomes" id="UP001183648"/>
    </source>
</evidence>
<organism evidence="3 4">
    <name type="scientific">Nocardioides marmoribigeumensis</name>
    <dbReference type="NCBI Taxonomy" id="433649"/>
    <lineage>
        <taxon>Bacteria</taxon>
        <taxon>Bacillati</taxon>
        <taxon>Actinomycetota</taxon>
        <taxon>Actinomycetes</taxon>
        <taxon>Propionibacteriales</taxon>
        <taxon>Nocardioidaceae</taxon>
        <taxon>Nocardioides</taxon>
    </lineage>
</organism>
<name>A0ABU2C1X1_9ACTN</name>
<dbReference type="PROSITE" id="PS51257">
    <property type="entry name" value="PROKAR_LIPOPROTEIN"/>
    <property type="match status" value="1"/>
</dbReference>
<proteinExistence type="predicted"/>
<dbReference type="RefSeq" id="WP_310306480.1">
    <property type="nucleotide sequence ID" value="NZ_BAAAPS010000006.1"/>
</dbReference>
<gene>
    <name evidence="3" type="ORF">J2S63_004192</name>
</gene>
<feature type="chain" id="PRO_5046785514" description="PknH-like extracellular domain-containing protein" evidence="2">
    <location>
        <begin position="34"/>
        <end position="278"/>
    </location>
</feature>
<dbReference type="EMBL" id="JAVDYG010000001">
    <property type="protein sequence ID" value="MDR7364639.1"/>
    <property type="molecule type" value="Genomic_DNA"/>
</dbReference>
<sequence length="278" mass="29317">MTRRTQVRRRARSRAARVGLAALVLGGSLSACLGQDDTRATSGDPTVESSAPESTEATPTPSSATPTPTPTVTPTSASPTPTPSPTRTVTPSPALTTRLLPAGSMAGLNAQWRWRDGETLTAEPTTGGIADCVRFSLAAIGAREAVSRSYAPPASAADAPASAFEIVARFPDEQTAMRVMDVLRSWRSSCQRRLDNVSDKPHRVSEAETITAGDDAFAYLHSTPGSTKDTTQFEDVAQVRRGALVALVVVRLDEQDYNYPAKRSPAARSLAPAAARLG</sequence>
<feature type="signal peptide" evidence="2">
    <location>
        <begin position="1"/>
        <end position="33"/>
    </location>
</feature>
<keyword evidence="4" id="KW-1185">Reference proteome</keyword>
<accession>A0ABU2C1X1</accession>
<evidence type="ECO:0000256" key="2">
    <source>
        <dbReference type="SAM" id="SignalP"/>
    </source>
</evidence>
<evidence type="ECO:0000256" key="1">
    <source>
        <dbReference type="SAM" id="MobiDB-lite"/>
    </source>
</evidence>
<evidence type="ECO:0000313" key="3">
    <source>
        <dbReference type="EMBL" id="MDR7364639.1"/>
    </source>
</evidence>
<comment type="caution">
    <text evidence="3">The sequence shown here is derived from an EMBL/GenBank/DDBJ whole genome shotgun (WGS) entry which is preliminary data.</text>
</comment>